<keyword evidence="2" id="KW-1185">Reference proteome</keyword>
<reference evidence="1 2" key="1">
    <citation type="journal article" date="2022" name="Res Sq">
        <title>Evolution of multicellular longitudinally dividing oral cavity symbionts (Neisseriaceae).</title>
        <authorList>
            <person name="Nyongesa S."/>
            <person name="Weber P."/>
            <person name="Bernet E."/>
            <person name="Pullido F."/>
            <person name="Nieckarz M."/>
            <person name="Delaby M."/>
            <person name="Nieves C."/>
            <person name="Viehboeck T."/>
            <person name="Krause N."/>
            <person name="Rivera-Millot A."/>
            <person name="Nakamura A."/>
            <person name="Vischer N."/>
            <person name="VanNieuwenhze M."/>
            <person name="Brun Y."/>
            <person name="Cava F."/>
            <person name="Bulgheresi S."/>
            <person name="Veyrier F."/>
        </authorList>
    </citation>
    <scope>NUCLEOTIDE SEQUENCE [LARGE SCALE GENOMIC DNA]</scope>
    <source>
        <strain evidence="1 2">SN4</strain>
    </source>
</reference>
<protein>
    <submittedName>
        <fullName evidence="1">Phage virion morphogenesis protein</fullName>
    </submittedName>
</protein>
<dbReference type="EMBL" id="CP091511">
    <property type="protein sequence ID" value="UOO90264.1"/>
    <property type="molecule type" value="Genomic_DNA"/>
</dbReference>
<dbReference type="Pfam" id="PF05069">
    <property type="entry name" value="Phage_tail_S"/>
    <property type="match status" value="2"/>
</dbReference>
<dbReference type="RefSeq" id="WP_058355844.1">
    <property type="nucleotide sequence ID" value="NZ_CABKVG010000008.1"/>
</dbReference>
<dbReference type="Proteomes" id="UP000832011">
    <property type="component" value="Chromosome"/>
</dbReference>
<gene>
    <name evidence="1" type="ORF">LVJ82_04565</name>
</gene>
<dbReference type="InterPro" id="IPR006522">
    <property type="entry name" value="Phage_virion_morphogenesis"/>
</dbReference>
<accession>A0ABY4E3B8</accession>
<evidence type="ECO:0000313" key="1">
    <source>
        <dbReference type="EMBL" id="UOO90264.1"/>
    </source>
</evidence>
<organism evidence="1 2">
    <name type="scientific">Vitreoscilla massiliensis</name>
    <dbReference type="NCBI Taxonomy" id="1689272"/>
    <lineage>
        <taxon>Bacteria</taxon>
        <taxon>Pseudomonadati</taxon>
        <taxon>Pseudomonadota</taxon>
        <taxon>Betaproteobacteria</taxon>
        <taxon>Neisseriales</taxon>
        <taxon>Neisseriaceae</taxon>
        <taxon>Vitreoscilla</taxon>
    </lineage>
</organism>
<evidence type="ECO:0000313" key="2">
    <source>
        <dbReference type="Proteomes" id="UP000832011"/>
    </source>
</evidence>
<name>A0ABY4E3B8_9NEIS</name>
<proteinExistence type="predicted"/>
<sequence length="196" mass="21940">MDDLAVFLDRVDALVAKLEPAQQRELARKIGTEIRRRNAERIKSNTEPDGSGMAARRGKNLRRLRANGSLRAGQPFYYYGRLVSLTWVKDYGERFIGGFAAGDNSKVGVYLRSHVKLASKANKRMFRRLPMAKWLKAKTEVGSATVGFWTGSAARVAAEHQSGSRKNLPPRTVLGFSPDDIEWIEQSVIEYLAEAL</sequence>